<keyword evidence="1" id="KW-0812">Transmembrane</keyword>
<accession>G3U5P4</accession>
<dbReference type="InParanoid" id="G3U5P4"/>
<proteinExistence type="predicted"/>
<keyword evidence="3" id="KW-1185">Reference proteome</keyword>
<feature type="transmembrane region" description="Helical" evidence="1">
    <location>
        <begin position="14"/>
        <end position="34"/>
    </location>
</feature>
<keyword evidence="1" id="KW-0472">Membrane</keyword>
<sequence>RQNKAKSLTKVTSLINPIIVSTVCELCVAVAMIYQTQQRSRERVEGTAGTRAGKKVG</sequence>
<organism evidence="2 3">
    <name type="scientific">Loxodonta africana</name>
    <name type="common">African elephant</name>
    <dbReference type="NCBI Taxonomy" id="9785"/>
    <lineage>
        <taxon>Eukaryota</taxon>
        <taxon>Metazoa</taxon>
        <taxon>Chordata</taxon>
        <taxon>Craniata</taxon>
        <taxon>Vertebrata</taxon>
        <taxon>Euteleostomi</taxon>
        <taxon>Mammalia</taxon>
        <taxon>Eutheria</taxon>
        <taxon>Afrotheria</taxon>
        <taxon>Proboscidea</taxon>
        <taxon>Elephantidae</taxon>
        <taxon>Loxodonta</taxon>
    </lineage>
</organism>
<reference evidence="2 3" key="1">
    <citation type="submission" date="2009-06" db="EMBL/GenBank/DDBJ databases">
        <title>The Genome Sequence of Loxodonta africana (African elephant).</title>
        <authorList>
            <person name="Di Palma F."/>
            <person name="Heiman D."/>
            <person name="Young S."/>
            <person name="Johnson J."/>
            <person name="Lander E.S."/>
            <person name="Lindblad-Toh K."/>
        </authorList>
    </citation>
    <scope>NUCLEOTIDE SEQUENCE [LARGE SCALE GENOMIC DNA]</scope>
    <source>
        <strain evidence="2 3">Isolate ISIS603380</strain>
    </source>
</reference>
<name>G3U5P4_LOXAF</name>
<dbReference type="AlphaFoldDB" id="G3U5P4"/>
<dbReference type="Ensembl" id="ENSLAFT00000033149.1">
    <property type="protein sequence ID" value="ENSLAFP00000023152.1"/>
    <property type="gene ID" value="ENSLAFG00000028610.1"/>
</dbReference>
<evidence type="ECO:0000256" key="1">
    <source>
        <dbReference type="SAM" id="Phobius"/>
    </source>
</evidence>
<reference evidence="2" key="3">
    <citation type="submission" date="2025-09" db="UniProtKB">
        <authorList>
            <consortium name="Ensembl"/>
        </authorList>
    </citation>
    <scope>IDENTIFICATION</scope>
    <source>
        <strain evidence="2">Isolate ISIS603380</strain>
    </source>
</reference>
<evidence type="ECO:0000313" key="3">
    <source>
        <dbReference type="Proteomes" id="UP000007646"/>
    </source>
</evidence>
<keyword evidence="1" id="KW-1133">Transmembrane helix</keyword>
<dbReference type="Proteomes" id="UP000007646">
    <property type="component" value="Unassembled WGS sequence"/>
</dbReference>
<evidence type="ECO:0000313" key="2">
    <source>
        <dbReference type="Ensembl" id="ENSLAFP00000023152.1"/>
    </source>
</evidence>
<protein>
    <submittedName>
        <fullName evidence="2">Uncharacterized protein</fullName>
    </submittedName>
</protein>
<reference evidence="2" key="2">
    <citation type="submission" date="2025-08" db="UniProtKB">
        <authorList>
            <consortium name="Ensembl"/>
        </authorList>
    </citation>
    <scope>IDENTIFICATION</scope>
    <source>
        <strain evidence="2">Isolate ISIS603380</strain>
    </source>
</reference>
<dbReference type="HOGENOM" id="CLU_3001721_0_0_1"/>